<evidence type="ECO:0000313" key="3">
    <source>
        <dbReference type="Proteomes" id="UP000550707"/>
    </source>
</evidence>
<dbReference type="InParanoid" id="A0A7J8K338"/>
<dbReference type="Proteomes" id="UP000550707">
    <property type="component" value="Unassembled WGS sequence"/>
</dbReference>
<evidence type="ECO:0000313" key="2">
    <source>
        <dbReference type="EMBL" id="KAF6503005.1"/>
    </source>
</evidence>
<feature type="region of interest" description="Disordered" evidence="1">
    <location>
        <begin position="80"/>
        <end position="106"/>
    </location>
</feature>
<dbReference type="EMBL" id="JACASF010000001">
    <property type="protein sequence ID" value="KAF6503005.1"/>
    <property type="molecule type" value="Genomic_DNA"/>
</dbReference>
<accession>A0A7J8K338</accession>
<dbReference type="AlphaFoldDB" id="A0A7J8K338"/>
<name>A0A7J8K338_MOLMO</name>
<comment type="caution">
    <text evidence="2">The sequence shown here is derived from an EMBL/GenBank/DDBJ whole genome shotgun (WGS) entry which is preliminary data.</text>
</comment>
<keyword evidence="3" id="KW-1185">Reference proteome</keyword>
<proteinExistence type="predicted"/>
<organism evidence="2 3">
    <name type="scientific">Molossus molossus</name>
    <name type="common">Pallas' mastiff bat</name>
    <name type="synonym">Vespertilio molossus</name>
    <dbReference type="NCBI Taxonomy" id="27622"/>
    <lineage>
        <taxon>Eukaryota</taxon>
        <taxon>Metazoa</taxon>
        <taxon>Chordata</taxon>
        <taxon>Craniata</taxon>
        <taxon>Vertebrata</taxon>
        <taxon>Euteleostomi</taxon>
        <taxon>Mammalia</taxon>
        <taxon>Eutheria</taxon>
        <taxon>Laurasiatheria</taxon>
        <taxon>Chiroptera</taxon>
        <taxon>Yangochiroptera</taxon>
        <taxon>Molossidae</taxon>
        <taxon>Molossus</taxon>
    </lineage>
</organism>
<feature type="region of interest" description="Disordered" evidence="1">
    <location>
        <begin position="1"/>
        <end position="50"/>
    </location>
</feature>
<gene>
    <name evidence="2" type="ORF">HJG59_018014</name>
</gene>
<sequence>MNNEEHLLKVPPGEKPGPQLSQERRLPPPSTSQTEAWGPPGAQSSGQQVLETQDWVSTPLESRHPSRHWCLNIDERRQRAMESASGTSGQGLVRQKGEGSGHPFSASPLPTLADHAPGPWSPGRHPAGCGPAGIQGRGQGRAHLQPAQVCRVHPGGPGPEHASLAQQDFGDLDLEVATVLSATRHLSWGVLGRQRAGSGPLEACFTSPEGAVTTLCSCLPPALPLDSGNLPRSQLGAPILSGFP</sequence>
<protein>
    <submittedName>
        <fullName evidence="2">Testis expressed 22</fullName>
    </submittedName>
</protein>
<reference evidence="2 3" key="1">
    <citation type="journal article" date="2020" name="Nature">
        <title>Six reference-quality genomes reveal evolution of bat adaptations.</title>
        <authorList>
            <person name="Jebb D."/>
            <person name="Huang Z."/>
            <person name="Pippel M."/>
            <person name="Hughes G.M."/>
            <person name="Lavrichenko K."/>
            <person name="Devanna P."/>
            <person name="Winkler S."/>
            <person name="Jermiin L.S."/>
            <person name="Skirmuntt E.C."/>
            <person name="Katzourakis A."/>
            <person name="Burkitt-Gray L."/>
            <person name="Ray D.A."/>
            <person name="Sullivan K.A.M."/>
            <person name="Roscito J.G."/>
            <person name="Kirilenko B.M."/>
            <person name="Davalos L.M."/>
            <person name="Corthals A.P."/>
            <person name="Power M.L."/>
            <person name="Jones G."/>
            <person name="Ransome R.D."/>
            <person name="Dechmann D.K.N."/>
            <person name="Locatelli A.G."/>
            <person name="Puechmaille S.J."/>
            <person name="Fedrigo O."/>
            <person name="Jarvis E.D."/>
            <person name="Hiller M."/>
            <person name="Vernes S.C."/>
            <person name="Myers E.W."/>
            <person name="Teeling E.C."/>
        </authorList>
    </citation>
    <scope>NUCLEOTIDE SEQUENCE [LARGE SCALE GENOMIC DNA]</scope>
    <source>
        <strain evidence="2">MMolMol1</strain>
        <tissue evidence="2">Muscle</tissue>
    </source>
</reference>
<evidence type="ECO:0000256" key="1">
    <source>
        <dbReference type="SAM" id="MobiDB-lite"/>
    </source>
</evidence>